<evidence type="ECO:0000256" key="5">
    <source>
        <dbReference type="ARBA" id="ARBA00022840"/>
    </source>
</evidence>
<keyword evidence="6" id="KW-0413">Isomerase</keyword>
<gene>
    <name evidence="14" type="ORF">BFN67_08545</name>
</gene>
<dbReference type="InterPro" id="IPR013986">
    <property type="entry name" value="DExx_box_DNA_helicase_dom_sf"/>
</dbReference>
<keyword evidence="3 10" id="KW-0378">Hydrolase</keyword>
<feature type="domain" description="UvrD-like helicase ATP-binding" evidence="12">
    <location>
        <begin position="196"/>
        <end position="489"/>
    </location>
</feature>
<dbReference type="PANTHER" id="PTHR11070:SF59">
    <property type="entry name" value="DNA 3'-5' HELICASE"/>
    <property type="match status" value="1"/>
</dbReference>
<dbReference type="CDD" id="cd17932">
    <property type="entry name" value="DEXQc_UvrD"/>
    <property type="match status" value="1"/>
</dbReference>
<dbReference type="GO" id="GO:0033202">
    <property type="term" value="C:DNA helicase complex"/>
    <property type="evidence" value="ECO:0007669"/>
    <property type="project" value="TreeGrafter"/>
</dbReference>
<evidence type="ECO:0000256" key="1">
    <source>
        <dbReference type="ARBA" id="ARBA00009922"/>
    </source>
</evidence>
<keyword evidence="4 10" id="KW-0347">Helicase</keyword>
<dbReference type="GO" id="GO:0005524">
    <property type="term" value="F:ATP binding"/>
    <property type="evidence" value="ECO:0007669"/>
    <property type="project" value="UniProtKB-UniRule"/>
</dbReference>
<evidence type="ECO:0000256" key="10">
    <source>
        <dbReference type="PROSITE-ProRule" id="PRU00560"/>
    </source>
</evidence>
<dbReference type="EMBL" id="MDET01000059">
    <property type="protein sequence ID" value="OQM73348.1"/>
    <property type="molecule type" value="Genomic_DNA"/>
</dbReference>
<feature type="region of interest" description="Disordered" evidence="11">
    <location>
        <begin position="183"/>
        <end position="219"/>
    </location>
</feature>
<keyword evidence="2 10" id="KW-0547">Nucleotide-binding</keyword>
<evidence type="ECO:0000256" key="11">
    <source>
        <dbReference type="SAM" id="MobiDB-lite"/>
    </source>
</evidence>
<dbReference type="InterPro" id="IPR014016">
    <property type="entry name" value="UvrD-like_ATP-bd"/>
</dbReference>
<comment type="caution">
    <text evidence="14">The sequence shown here is derived from an EMBL/GenBank/DDBJ whole genome shotgun (WGS) entry which is preliminary data.</text>
</comment>
<dbReference type="Pfam" id="PF12705">
    <property type="entry name" value="PDDEXK_1"/>
    <property type="match status" value="1"/>
</dbReference>
<dbReference type="InterPro" id="IPR010359">
    <property type="entry name" value="IrrE_HExxH"/>
</dbReference>
<evidence type="ECO:0000256" key="8">
    <source>
        <dbReference type="ARBA" id="ARBA00034808"/>
    </source>
</evidence>
<evidence type="ECO:0000313" key="14">
    <source>
        <dbReference type="EMBL" id="OQM73348.1"/>
    </source>
</evidence>
<protein>
    <recommendedName>
        <fullName evidence="8">DNA 3'-5' helicase</fullName>
        <ecNumber evidence="8">5.6.2.4</ecNumber>
    </recommendedName>
</protein>
<dbReference type="GO" id="GO:0016787">
    <property type="term" value="F:hydrolase activity"/>
    <property type="evidence" value="ECO:0007669"/>
    <property type="project" value="UniProtKB-UniRule"/>
</dbReference>
<dbReference type="STRING" id="1873176.BFN67_08545"/>
<feature type="binding site" evidence="10">
    <location>
        <begin position="217"/>
        <end position="224"/>
    </location>
    <ligand>
        <name>ATP</name>
        <dbReference type="ChEBI" id="CHEBI:30616"/>
    </ligand>
</feature>
<dbReference type="Gene3D" id="3.40.50.300">
    <property type="entry name" value="P-loop containing nucleotide triphosphate hydrolases"/>
    <property type="match status" value="3"/>
</dbReference>
<dbReference type="InterPro" id="IPR038726">
    <property type="entry name" value="PDDEXK_AddAB-type"/>
</dbReference>
<dbReference type="RefSeq" id="WP_204842251.1">
    <property type="nucleotide sequence ID" value="NZ_MDET01000059.1"/>
</dbReference>
<dbReference type="GO" id="GO:0043138">
    <property type="term" value="F:3'-5' DNA helicase activity"/>
    <property type="evidence" value="ECO:0007669"/>
    <property type="project" value="UniProtKB-EC"/>
</dbReference>
<evidence type="ECO:0000256" key="6">
    <source>
        <dbReference type="ARBA" id="ARBA00023235"/>
    </source>
</evidence>
<dbReference type="Gene3D" id="1.10.10.160">
    <property type="match status" value="1"/>
</dbReference>
<evidence type="ECO:0000256" key="9">
    <source>
        <dbReference type="ARBA" id="ARBA00048988"/>
    </source>
</evidence>
<evidence type="ECO:0000256" key="4">
    <source>
        <dbReference type="ARBA" id="ARBA00022806"/>
    </source>
</evidence>
<keyword evidence="15" id="KW-1185">Reference proteome</keyword>
<evidence type="ECO:0000256" key="3">
    <source>
        <dbReference type="ARBA" id="ARBA00022801"/>
    </source>
</evidence>
<dbReference type="PROSITE" id="PS51198">
    <property type="entry name" value="UVRD_HELICASE_ATP_BIND"/>
    <property type="match status" value="1"/>
</dbReference>
<dbReference type="GO" id="GO:0003677">
    <property type="term" value="F:DNA binding"/>
    <property type="evidence" value="ECO:0007669"/>
    <property type="project" value="InterPro"/>
</dbReference>
<reference evidence="14 15" key="1">
    <citation type="journal article" date="2016" name="Int. J. Syst. Evol. Microbiol.">
        <title>Pseudaminobacter manganicus sp. nov., isolated from sludge of a manganese mine.</title>
        <authorList>
            <person name="Li J."/>
            <person name="Huang J."/>
            <person name="Liao S."/>
            <person name="Wang G."/>
        </authorList>
    </citation>
    <scope>NUCLEOTIDE SEQUENCE [LARGE SCALE GENOMIC DNA]</scope>
    <source>
        <strain evidence="14 15">JH-7</strain>
    </source>
</reference>
<evidence type="ECO:0000313" key="15">
    <source>
        <dbReference type="Proteomes" id="UP000191905"/>
    </source>
</evidence>
<dbReference type="Pfam" id="PF06114">
    <property type="entry name" value="Peptidase_M78"/>
    <property type="match status" value="1"/>
</dbReference>
<comment type="catalytic activity">
    <reaction evidence="7">
        <text>Couples ATP hydrolysis with the unwinding of duplex DNA by translocating in the 3'-5' direction.</text>
        <dbReference type="EC" id="5.6.2.4"/>
    </reaction>
</comment>
<dbReference type="InterPro" id="IPR014017">
    <property type="entry name" value="DNA_helicase_UvrD-like_C"/>
</dbReference>
<dbReference type="InterPro" id="IPR000212">
    <property type="entry name" value="DNA_helicase_UvrD/REP"/>
</dbReference>
<dbReference type="GO" id="GO:0005829">
    <property type="term" value="C:cytosol"/>
    <property type="evidence" value="ECO:0007669"/>
    <property type="project" value="TreeGrafter"/>
</dbReference>
<dbReference type="AlphaFoldDB" id="A0A1V8RJG4"/>
<evidence type="ECO:0000259" key="13">
    <source>
        <dbReference type="PROSITE" id="PS51217"/>
    </source>
</evidence>
<dbReference type="InterPro" id="IPR027417">
    <property type="entry name" value="P-loop_NTPase"/>
</dbReference>
<dbReference type="SUPFAM" id="SSF52540">
    <property type="entry name" value="P-loop containing nucleoside triphosphate hydrolases"/>
    <property type="match status" value="1"/>
</dbReference>
<comment type="catalytic activity">
    <reaction evidence="9">
        <text>ATP + H2O = ADP + phosphate + H(+)</text>
        <dbReference type="Rhea" id="RHEA:13065"/>
        <dbReference type="ChEBI" id="CHEBI:15377"/>
        <dbReference type="ChEBI" id="CHEBI:15378"/>
        <dbReference type="ChEBI" id="CHEBI:30616"/>
        <dbReference type="ChEBI" id="CHEBI:43474"/>
        <dbReference type="ChEBI" id="CHEBI:456216"/>
        <dbReference type="EC" id="5.6.2.4"/>
    </reaction>
</comment>
<dbReference type="Pfam" id="PF00580">
    <property type="entry name" value="UvrD-helicase"/>
    <property type="match status" value="1"/>
</dbReference>
<feature type="domain" description="UvrD-like helicase C-terminal" evidence="13">
    <location>
        <begin position="490"/>
        <end position="769"/>
    </location>
</feature>
<dbReference type="PROSITE" id="PS51217">
    <property type="entry name" value="UVRD_HELICASE_CTER"/>
    <property type="match status" value="1"/>
</dbReference>
<dbReference type="PANTHER" id="PTHR11070">
    <property type="entry name" value="UVRD / RECB / PCRA DNA HELICASE FAMILY MEMBER"/>
    <property type="match status" value="1"/>
</dbReference>
<proteinExistence type="inferred from homology"/>
<accession>A0A1V8RJG4</accession>
<dbReference type="Pfam" id="PF13361">
    <property type="entry name" value="UvrD_C"/>
    <property type="match status" value="2"/>
</dbReference>
<sequence length="1122" mass="122653">MGGIEIARIRAAALHRGLTADGTDSWSPAALVAALARNEGIRIIPVPKDDPRLEESEGVWDPDTRYVYHGLSGNPFRDAFVAAHEIGHAVIGGSSTKAFSRTIDPTRAAEDPEIGADRIWDYSRRERKEVTMDLFARELLMPRSWLRRRVLDDGMRIDEIAEKLGAPYEVVAQQALDALLLPEPMEPIGPDTRTAPPPDDSQRNAATHSGSPFLLEAGPGTGKTKTLVARVEHLLESGVDASQILVLTFSNRAAAELTERIAQSRSTEAAAMWIGTFHSFGLDLIRRFNGELDLPSDPRLLDLSSAVDLVEDEFARLPLMHYRDLYDPLDHIVGLLRAVSRAKDEVVSPQRYRELAAATALRDPVEGAKAAEVAVFYEAYERLKKSAGAVDFGDLVHLPVTLVDNHPAVLAGLRDRHRHILVDEYQDVNHASVRLLSSLAGTGENLWAVGDARQSIYRFRGASSANIDIFRRTFPSATFSRLETNYRSTTGIVGLFNAFSRNMGVGSLPGPSPRPDATGPQPELHVCGDRDSEPDAIAASAHALHRAGHAWRNQAILVKGNDRLAEVARRLEVLGVPVLFLGVLFEREEVRDLLSILSLAHDGYGSALARIAAMPDFRMLAADAMALSAALRTHAASSIGWHGTGLPRGGFSAEARTALDRLDAVFANTDGRLSPWLACARAVLDETSIAKRLATSDSIANRAKGIAIWQFLNYARTQSSGKPWPTTHEFLARIRRIVRLGDERDLRRLPPSADHLDAVRVMTIHGAKGLEFDVVHLPGLHARGMPGNRINPHCIPPDGMIIGSEEKTGDEAIKAGLDEEMKCLFYVALSRAKRSLVMYRQSVKANPTKFLDGLGSHYGERGTGKVAAAGLPDSVKTIPVEFPSGISITASKIGTYVRCPRRFFYTYVLRLGGRREETPYTMMHNAIQRLVEMCGSHPPGEKIGRSRFDAMFQEAWSEKGPIAHGYADGYRAMAEGLATTLWTQIEGRARHEPGRLELRLADGTVLADVDHTSRDVDGTIHLRRVMTGRSSGRDIKALENRLSRLAAQGLGTGIRFSLINLADAAVRDMPAPLATDRADAEAALAGIARGDFPQVVDSRQCPKCPHYFLCGETGEGRLTARL</sequence>
<evidence type="ECO:0000256" key="7">
    <source>
        <dbReference type="ARBA" id="ARBA00034617"/>
    </source>
</evidence>
<dbReference type="EC" id="5.6.2.4" evidence="8"/>
<dbReference type="Gene3D" id="1.10.486.10">
    <property type="entry name" value="PCRA, domain 4"/>
    <property type="match status" value="1"/>
</dbReference>
<organism evidence="14 15">
    <name type="scientific">Manganibacter manganicus</name>
    <dbReference type="NCBI Taxonomy" id="1873176"/>
    <lineage>
        <taxon>Bacteria</taxon>
        <taxon>Pseudomonadati</taxon>
        <taxon>Pseudomonadota</taxon>
        <taxon>Alphaproteobacteria</taxon>
        <taxon>Hyphomicrobiales</taxon>
        <taxon>Phyllobacteriaceae</taxon>
        <taxon>Manganibacter</taxon>
    </lineage>
</organism>
<dbReference type="GO" id="GO:0000725">
    <property type="term" value="P:recombinational repair"/>
    <property type="evidence" value="ECO:0007669"/>
    <property type="project" value="TreeGrafter"/>
</dbReference>
<keyword evidence="5 10" id="KW-0067">ATP-binding</keyword>
<evidence type="ECO:0000256" key="2">
    <source>
        <dbReference type="ARBA" id="ARBA00022741"/>
    </source>
</evidence>
<dbReference type="Proteomes" id="UP000191905">
    <property type="component" value="Unassembled WGS sequence"/>
</dbReference>
<comment type="similarity">
    <text evidence="1">Belongs to the helicase family. UvrD subfamily.</text>
</comment>
<evidence type="ECO:0000259" key="12">
    <source>
        <dbReference type="PROSITE" id="PS51198"/>
    </source>
</evidence>
<name>A0A1V8RJG4_9HYPH</name>